<evidence type="ECO:0000313" key="2">
    <source>
        <dbReference type="Proteomes" id="UP000032304"/>
    </source>
</evidence>
<name>A0A0D2SH76_GOSRA</name>
<reference evidence="1 2" key="1">
    <citation type="journal article" date="2012" name="Nature">
        <title>Repeated polyploidization of Gossypium genomes and the evolution of spinnable cotton fibres.</title>
        <authorList>
            <person name="Paterson A.H."/>
            <person name="Wendel J.F."/>
            <person name="Gundlach H."/>
            <person name="Guo H."/>
            <person name="Jenkins J."/>
            <person name="Jin D."/>
            <person name="Llewellyn D."/>
            <person name="Showmaker K.C."/>
            <person name="Shu S."/>
            <person name="Udall J."/>
            <person name="Yoo M.J."/>
            <person name="Byers R."/>
            <person name="Chen W."/>
            <person name="Doron-Faigenboim A."/>
            <person name="Duke M.V."/>
            <person name="Gong L."/>
            <person name="Grimwood J."/>
            <person name="Grover C."/>
            <person name="Grupp K."/>
            <person name="Hu G."/>
            <person name="Lee T.H."/>
            <person name="Li J."/>
            <person name="Lin L."/>
            <person name="Liu T."/>
            <person name="Marler B.S."/>
            <person name="Page J.T."/>
            <person name="Roberts A.W."/>
            <person name="Romanel E."/>
            <person name="Sanders W.S."/>
            <person name="Szadkowski E."/>
            <person name="Tan X."/>
            <person name="Tang H."/>
            <person name="Xu C."/>
            <person name="Wang J."/>
            <person name="Wang Z."/>
            <person name="Zhang D."/>
            <person name="Zhang L."/>
            <person name="Ashrafi H."/>
            <person name="Bedon F."/>
            <person name="Bowers J.E."/>
            <person name="Brubaker C.L."/>
            <person name="Chee P.W."/>
            <person name="Das S."/>
            <person name="Gingle A.R."/>
            <person name="Haigler C.H."/>
            <person name="Harker D."/>
            <person name="Hoffmann L.V."/>
            <person name="Hovav R."/>
            <person name="Jones D.C."/>
            <person name="Lemke C."/>
            <person name="Mansoor S."/>
            <person name="ur Rahman M."/>
            <person name="Rainville L.N."/>
            <person name="Rambani A."/>
            <person name="Reddy U.K."/>
            <person name="Rong J.K."/>
            <person name="Saranga Y."/>
            <person name="Scheffler B.E."/>
            <person name="Scheffler J.A."/>
            <person name="Stelly D.M."/>
            <person name="Triplett B.A."/>
            <person name="Van Deynze A."/>
            <person name="Vaslin M.F."/>
            <person name="Waghmare V.N."/>
            <person name="Walford S.A."/>
            <person name="Wright R.J."/>
            <person name="Zaki E.A."/>
            <person name="Zhang T."/>
            <person name="Dennis E.S."/>
            <person name="Mayer K.F."/>
            <person name="Peterson D.G."/>
            <person name="Rokhsar D.S."/>
            <person name="Wang X."/>
            <person name="Schmutz J."/>
        </authorList>
    </citation>
    <scope>NUCLEOTIDE SEQUENCE [LARGE SCALE GENOMIC DNA]</scope>
</reference>
<dbReference type="SUPFAM" id="SSF74784">
    <property type="entry name" value="Translin"/>
    <property type="match status" value="1"/>
</dbReference>
<organism evidence="1 2">
    <name type="scientific">Gossypium raimondii</name>
    <name type="common">Peruvian cotton</name>
    <name type="synonym">Gossypium klotzschianum subsp. raimondii</name>
    <dbReference type="NCBI Taxonomy" id="29730"/>
    <lineage>
        <taxon>Eukaryota</taxon>
        <taxon>Viridiplantae</taxon>
        <taxon>Streptophyta</taxon>
        <taxon>Embryophyta</taxon>
        <taxon>Tracheophyta</taxon>
        <taxon>Spermatophyta</taxon>
        <taxon>Magnoliopsida</taxon>
        <taxon>eudicotyledons</taxon>
        <taxon>Gunneridae</taxon>
        <taxon>Pentapetalae</taxon>
        <taxon>rosids</taxon>
        <taxon>malvids</taxon>
        <taxon>Malvales</taxon>
        <taxon>Malvaceae</taxon>
        <taxon>Malvoideae</taxon>
        <taxon>Gossypium</taxon>
    </lineage>
</organism>
<dbReference type="EMBL" id="CM001744">
    <property type="protein sequence ID" value="KJB30505.1"/>
    <property type="molecule type" value="Genomic_DNA"/>
</dbReference>
<proteinExistence type="predicted"/>
<dbReference type="InterPro" id="IPR002848">
    <property type="entry name" value="Translin_fam"/>
</dbReference>
<protein>
    <submittedName>
        <fullName evidence="1">Uncharacterized protein</fullName>
    </submittedName>
</protein>
<dbReference type="AlphaFoldDB" id="A0A0D2SH76"/>
<keyword evidence="2" id="KW-1185">Reference proteome</keyword>
<dbReference type="InterPro" id="IPR016068">
    <property type="entry name" value="Translin_N"/>
</dbReference>
<dbReference type="Gramene" id="KJB30505">
    <property type="protein sequence ID" value="KJB30505"/>
    <property type="gene ID" value="B456_005G147500"/>
</dbReference>
<evidence type="ECO:0000313" key="1">
    <source>
        <dbReference type="EMBL" id="KJB30505.1"/>
    </source>
</evidence>
<sequence>MLLCSSSAAIRRISVSWLIMANNSNFKSHRLSRSDDAALALESSTKRPGTMSTHSSLKDAFSSYADHLNALNEKRERIVKASRDVTMNSKKVIFQVHRISKANREEVLEKAEKDLAAVRDQHISRLVKELQGTDFWKLRRAYSPGVASFSSYTFVPKRNYRVDLSWLFLGRYKSTLKLQHSSNSAKPELF</sequence>
<dbReference type="Proteomes" id="UP000032304">
    <property type="component" value="Chromosome 5"/>
</dbReference>
<accession>A0A0D2SH76</accession>
<dbReference type="InterPro" id="IPR036081">
    <property type="entry name" value="Translin_sf"/>
</dbReference>
<dbReference type="PANTHER" id="PTHR10741">
    <property type="entry name" value="TRANSLIN AND TRANSLIN ASSOCIATED PROTEIN X"/>
    <property type="match status" value="1"/>
</dbReference>
<gene>
    <name evidence="1" type="ORF">B456_005G147500</name>
</gene>
<dbReference type="GO" id="GO:0043565">
    <property type="term" value="F:sequence-specific DNA binding"/>
    <property type="evidence" value="ECO:0007669"/>
    <property type="project" value="InterPro"/>
</dbReference>
<dbReference type="Gene3D" id="1.20.58.190">
    <property type="entry name" value="Translin, domain 1"/>
    <property type="match status" value="1"/>
</dbReference>
<dbReference type="Pfam" id="PF01997">
    <property type="entry name" value="Translin"/>
    <property type="match status" value="1"/>
</dbReference>